<proteinExistence type="predicted"/>
<gene>
    <name evidence="1" type="ordered locus">OCU_09220</name>
</gene>
<protein>
    <submittedName>
        <fullName evidence="1">Uncharacterized protein</fullName>
    </submittedName>
</protein>
<evidence type="ECO:0000313" key="1">
    <source>
        <dbReference type="EMBL" id="AFC42142.1"/>
    </source>
</evidence>
<sequence>MSVTLRALPDHLPVVHLGGVSSVTPIFVVLTREEETWDATVLVLCWAS</sequence>
<dbReference type="AlphaFoldDB" id="H8ISU5"/>
<accession>H8ISU5</accession>
<dbReference type="PATRIC" id="fig|487521.10.peg.926"/>
<dbReference type="HOGENOM" id="CLU_3155057_0_0_11"/>
<dbReference type="KEGG" id="mia:OCU_09220"/>
<reference evidence="1 2" key="1">
    <citation type="journal article" date="2012" name="J. Bacteriol.">
        <title>Complete genome sequence of Mycobacterium intracellulare strain ATCC 13950T.</title>
        <authorList>
            <person name="Kim B.J."/>
            <person name="Choi B.S."/>
            <person name="Lim J.S."/>
            <person name="Choi I.Y."/>
            <person name="Lee J.H."/>
            <person name="Chun J."/>
            <person name="Kook Y.H."/>
            <person name="Kim B.J."/>
        </authorList>
    </citation>
    <scope>NUCLEOTIDE SEQUENCE [LARGE SCALE GENOMIC DNA]</scope>
    <source>
        <strain evidence="2">ATCC 13950 / DSM 43223 / JCM 6384 / NCTC 13025 / 3600</strain>
    </source>
</reference>
<name>H8ISU5_MYCIA</name>
<organism evidence="1 2">
    <name type="scientific">Mycobacterium intracellulare (strain ATCC 13950 / DSM 43223 / JCM 6384 / NCTC 13025 / 3600)</name>
    <dbReference type="NCBI Taxonomy" id="487521"/>
    <lineage>
        <taxon>Bacteria</taxon>
        <taxon>Bacillati</taxon>
        <taxon>Actinomycetota</taxon>
        <taxon>Actinomycetes</taxon>
        <taxon>Mycobacteriales</taxon>
        <taxon>Mycobacteriaceae</taxon>
        <taxon>Mycobacterium</taxon>
        <taxon>Mycobacterium avium complex (MAC)</taxon>
    </lineage>
</organism>
<dbReference type="EMBL" id="CP003322">
    <property type="protein sequence ID" value="AFC42142.1"/>
    <property type="molecule type" value="Genomic_DNA"/>
</dbReference>
<evidence type="ECO:0000313" key="2">
    <source>
        <dbReference type="Proteomes" id="UP000008004"/>
    </source>
</evidence>
<dbReference type="Proteomes" id="UP000008004">
    <property type="component" value="Chromosome"/>
</dbReference>